<dbReference type="EMBL" id="CADCUR010000265">
    <property type="protein sequence ID" value="CAA9420088.1"/>
    <property type="molecule type" value="Genomic_DNA"/>
</dbReference>
<evidence type="ECO:0000313" key="2">
    <source>
        <dbReference type="EMBL" id="CAA9420088.1"/>
    </source>
</evidence>
<organism evidence="2">
    <name type="scientific">uncultured Pyrinomonadaceae bacterium</name>
    <dbReference type="NCBI Taxonomy" id="2283094"/>
    <lineage>
        <taxon>Bacteria</taxon>
        <taxon>Pseudomonadati</taxon>
        <taxon>Acidobacteriota</taxon>
        <taxon>Blastocatellia</taxon>
        <taxon>Blastocatellales</taxon>
        <taxon>Pyrinomonadaceae</taxon>
        <taxon>environmental samples</taxon>
    </lineage>
</organism>
<sequence length="313" mass="34584">MLKIFYAIILTLILMPTVWAQEEAESAVSSRLVDVSLPGGAQRILPGRVPAEVKQTLEKMVAAVGEKARQGETEVLVWAGASYKKANAPTIVYRLTDTLKVDGWQYEVAGEESGVTIFSLVKDKGGRRAVMGFYGATDDALVFAWTEILPAAKQTETVQNNRTNRIEDAPVAKSGASNDIVGTWTNGNVSTLQEKNLTTGAIASRGGSTFKYVFTADGRFEFIGLMQSTVYGCTTSLFNDKRGKYEINGSNITFIPSKNFWRNTYSCSPASNKERDYVLERETYEFRTKTDEYGKTLVCLANAKGESCYRREE</sequence>
<proteinExistence type="predicted"/>
<name>A0A6J4PMG6_9BACT</name>
<protein>
    <submittedName>
        <fullName evidence="2">Uncharacterized protein</fullName>
    </submittedName>
</protein>
<gene>
    <name evidence="2" type="ORF">AVDCRST_MAG74-2902</name>
</gene>
<accession>A0A6J4PMG6</accession>
<reference evidence="2" key="1">
    <citation type="submission" date="2020-02" db="EMBL/GenBank/DDBJ databases">
        <authorList>
            <person name="Meier V. D."/>
        </authorList>
    </citation>
    <scope>NUCLEOTIDE SEQUENCE</scope>
    <source>
        <strain evidence="2">AVDCRST_MAG74</strain>
    </source>
</reference>
<evidence type="ECO:0000256" key="1">
    <source>
        <dbReference type="SAM" id="SignalP"/>
    </source>
</evidence>
<dbReference type="AlphaFoldDB" id="A0A6J4PMG6"/>
<feature type="signal peptide" evidence="1">
    <location>
        <begin position="1"/>
        <end position="20"/>
    </location>
</feature>
<keyword evidence="1" id="KW-0732">Signal</keyword>
<feature type="chain" id="PRO_5026742399" evidence="1">
    <location>
        <begin position="21"/>
        <end position="313"/>
    </location>
</feature>